<name>R7MT41_MEGEL</name>
<reference evidence="1" key="1">
    <citation type="submission" date="2012-11" db="EMBL/GenBank/DDBJ databases">
        <title>Dependencies among metagenomic species, viruses, plasmids and units of genetic variation.</title>
        <authorList>
            <person name="Nielsen H.B."/>
            <person name="Almeida M."/>
            <person name="Juncker A.S."/>
            <person name="Rasmussen S."/>
            <person name="Li J."/>
            <person name="Sunagawa S."/>
            <person name="Plichta D."/>
            <person name="Gautier L."/>
            <person name="Le Chatelier E."/>
            <person name="Peletier E."/>
            <person name="Bonde I."/>
            <person name="Nielsen T."/>
            <person name="Manichanh C."/>
            <person name="Arumugam M."/>
            <person name="Batto J."/>
            <person name="Santos M.B.Q.D."/>
            <person name="Blom N."/>
            <person name="Borruel N."/>
            <person name="Burgdorf K.S."/>
            <person name="Boumezbeur F."/>
            <person name="Casellas F."/>
            <person name="Dore J."/>
            <person name="Guarner F."/>
            <person name="Hansen T."/>
            <person name="Hildebrand F."/>
            <person name="Kaas R.S."/>
            <person name="Kennedy S."/>
            <person name="Kristiansen K."/>
            <person name="Kultima J.R."/>
            <person name="Leonard P."/>
            <person name="Levenez F."/>
            <person name="Lund O."/>
            <person name="Moumen B."/>
            <person name="Le Paslier D."/>
            <person name="Pons N."/>
            <person name="Pedersen O."/>
            <person name="Prifti E."/>
            <person name="Qin J."/>
            <person name="Raes J."/>
            <person name="Tap J."/>
            <person name="Tims S."/>
            <person name="Ussery D.W."/>
            <person name="Yamada T."/>
            <person name="MetaHit consortium"/>
            <person name="Renault P."/>
            <person name="Sicheritz-Ponten T."/>
            <person name="Bork P."/>
            <person name="Wang J."/>
            <person name="Brunak S."/>
            <person name="Ehrlich S.D."/>
        </authorList>
    </citation>
    <scope>NUCLEOTIDE SEQUENCE [LARGE SCALE GENOMIC DNA]</scope>
</reference>
<comment type="caution">
    <text evidence="1">The sequence shown here is derived from an EMBL/GenBank/DDBJ whole genome shotgun (WGS) entry which is preliminary data.</text>
</comment>
<proteinExistence type="predicted"/>
<dbReference type="Proteomes" id="UP000017908">
    <property type="component" value="Unassembled WGS sequence"/>
</dbReference>
<dbReference type="EMBL" id="CBKE010000059">
    <property type="protein sequence ID" value="CDF04329.1"/>
    <property type="molecule type" value="Genomic_DNA"/>
</dbReference>
<protein>
    <submittedName>
        <fullName evidence="1">Uncharacterized protein</fullName>
    </submittedName>
</protein>
<evidence type="ECO:0000313" key="2">
    <source>
        <dbReference type="Proteomes" id="UP000017908"/>
    </source>
</evidence>
<gene>
    <name evidence="1" type="ORF">BN715_00690</name>
</gene>
<evidence type="ECO:0000313" key="1">
    <source>
        <dbReference type="EMBL" id="CDF04329.1"/>
    </source>
</evidence>
<organism evidence="1 2">
    <name type="scientific">Megasphaera elsdenii CAG:570</name>
    <dbReference type="NCBI Taxonomy" id="1263087"/>
    <lineage>
        <taxon>Bacteria</taxon>
        <taxon>Bacillati</taxon>
        <taxon>Bacillota</taxon>
        <taxon>Negativicutes</taxon>
        <taxon>Veillonellales</taxon>
        <taxon>Veillonellaceae</taxon>
        <taxon>Megasphaera</taxon>
    </lineage>
</organism>
<dbReference type="AlphaFoldDB" id="R7MT41"/>
<sequence>MKVRRIGLDILYELKTAVLQLCAVVPQCFLHRQVEFFRIICHLIKSLGKLFLLVLLEFFEIIFERDFLETPHVGAFRVEEFIFVVLQVPIEIQGETEFIAIVDIFPCFF</sequence>
<accession>R7MT41</accession>